<comment type="caution">
    <text evidence="1">The sequence shown here is derived from an EMBL/GenBank/DDBJ whole genome shotgun (WGS) entry which is preliminary data.</text>
</comment>
<reference evidence="1" key="1">
    <citation type="submission" date="2016-01" db="EMBL/GenBank/DDBJ databases">
        <authorList>
            <person name="Peeters C."/>
        </authorList>
    </citation>
    <scope>NUCLEOTIDE SEQUENCE [LARGE SCALE GENOMIC DNA]</scope>
    <source>
        <strain evidence="1">LMG 22934</strain>
    </source>
</reference>
<dbReference type="OrthoDB" id="9035893at2"/>
<dbReference type="RefSeq" id="WP_087666598.1">
    <property type="nucleotide sequence ID" value="NZ_FCNW02000005.1"/>
</dbReference>
<evidence type="ECO:0000313" key="2">
    <source>
        <dbReference type="Proteomes" id="UP000054977"/>
    </source>
</evidence>
<keyword evidence="2" id="KW-1185">Reference proteome</keyword>
<protein>
    <submittedName>
        <fullName evidence="1">Uncharacterized protein</fullName>
    </submittedName>
</protein>
<organism evidence="1 2">
    <name type="scientific">Caballeronia humi</name>
    <dbReference type="NCBI Taxonomy" id="326474"/>
    <lineage>
        <taxon>Bacteria</taxon>
        <taxon>Pseudomonadati</taxon>
        <taxon>Pseudomonadota</taxon>
        <taxon>Betaproteobacteria</taxon>
        <taxon>Burkholderiales</taxon>
        <taxon>Burkholderiaceae</taxon>
        <taxon>Caballeronia</taxon>
    </lineage>
</organism>
<proteinExistence type="predicted"/>
<dbReference type="Proteomes" id="UP000054977">
    <property type="component" value="Unassembled WGS sequence"/>
</dbReference>
<sequence length="74" mass="8005">MRDSAEVGYKGFALTPLTVEEDGSYTAMLIVCDPEGVQRASGALGRFPSALEAMRFALRYGMAEIDGCRVPEVM</sequence>
<dbReference type="AlphaFoldDB" id="A0A158G4P9"/>
<accession>A0A158G4P9</accession>
<evidence type="ECO:0000313" key="1">
    <source>
        <dbReference type="EMBL" id="SAL27036.1"/>
    </source>
</evidence>
<gene>
    <name evidence="1" type="ORF">AWB65_01559</name>
</gene>
<name>A0A158G4P9_9BURK</name>
<dbReference type="EMBL" id="FCNW02000005">
    <property type="protein sequence ID" value="SAL27036.1"/>
    <property type="molecule type" value="Genomic_DNA"/>
</dbReference>